<feature type="chain" id="PRO_5012873322" description="Seryl-tRNA synthetase" evidence="3">
    <location>
        <begin position="24"/>
        <end position="103"/>
    </location>
</feature>
<name>A0A239FQI5_9BACT</name>
<sequence length="103" mass="11653">MKKIAYFLSVMFLFTAFAPAAMAKDVKKEKSELTAEEQLRLEEINNRVEEIKALDFADMTKAERREVKSELKEMRAEAKAMGNGVYLSVGAIIIILLILILLT</sequence>
<reference evidence="5" key="1">
    <citation type="submission" date="2017-06" db="EMBL/GenBank/DDBJ databases">
        <authorList>
            <person name="Varghese N."/>
            <person name="Submissions S."/>
        </authorList>
    </citation>
    <scope>NUCLEOTIDE SEQUENCE [LARGE SCALE GENOMIC DNA]</scope>
    <source>
        <strain evidence="5">5C</strain>
    </source>
</reference>
<dbReference type="EMBL" id="FZOK01000013">
    <property type="protein sequence ID" value="SNS59151.1"/>
    <property type="molecule type" value="Genomic_DNA"/>
</dbReference>
<organism evidence="4 5">
    <name type="scientific">Belliella buryatensis</name>
    <dbReference type="NCBI Taxonomy" id="1500549"/>
    <lineage>
        <taxon>Bacteria</taxon>
        <taxon>Pseudomonadati</taxon>
        <taxon>Bacteroidota</taxon>
        <taxon>Cytophagia</taxon>
        <taxon>Cytophagales</taxon>
        <taxon>Cyclobacteriaceae</taxon>
        <taxon>Belliella</taxon>
    </lineage>
</organism>
<dbReference type="OrthoDB" id="964337at2"/>
<protein>
    <recommendedName>
        <fullName evidence="6">Seryl-tRNA synthetase</fullName>
    </recommendedName>
</protein>
<evidence type="ECO:0000313" key="4">
    <source>
        <dbReference type="EMBL" id="SNS59151.1"/>
    </source>
</evidence>
<keyword evidence="2" id="KW-0472">Membrane</keyword>
<evidence type="ECO:0000313" key="5">
    <source>
        <dbReference type="Proteomes" id="UP000198480"/>
    </source>
</evidence>
<feature type="signal peptide" evidence="3">
    <location>
        <begin position="1"/>
        <end position="23"/>
    </location>
</feature>
<gene>
    <name evidence="4" type="ORF">SAMN06295967_11378</name>
</gene>
<evidence type="ECO:0000256" key="1">
    <source>
        <dbReference type="SAM" id="Coils"/>
    </source>
</evidence>
<evidence type="ECO:0000256" key="2">
    <source>
        <dbReference type="SAM" id="Phobius"/>
    </source>
</evidence>
<feature type="coiled-coil region" evidence="1">
    <location>
        <begin position="34"/>
        <end position="77"/>
    </location>
</feature>
<feature type="transmembrane region" description="Helical" evidence="2">
    <location>
        <begin position="84"/>
        <end position="102"/>
    </location>
</feature>
<keyword evidence="2" id="KW-0812">Transmembrane</keyword>
<keyword evidence="2" id="KW-1133">Transmembrane helix</keyword>
<evidence type="ECO:0008006" key="6">
    <source>
        <dbReference type="Google" id="ProtNLM"/>
    </source>
</evidence>
<dbReference type="AlphaFoldDB" id="A0A239FQI5"/>
<evidence type="ECO:0000256" key="3">
    <source>
        <dbReference type="SAM" id="SignalP"/>
    </source>
</evidence>
<proteinExistence type="predicted"/>
<dbReference type="RefSeq" id="WP_089241882.1">
    <property type="nucleotide sequence ID" value="NZ_FZOK01000013.1"/>
</dbReference>
<keyword evidence="1" id="KW-0175">Coiled coil</keyword>
<dbReference type="Proteomes" id="UP000198480">
    <property type="component" value="Unassembled WGS sequence"/>
</dbReference>
<keyword evidence="3" id="KW-0732">Signal</keyword>
<accession>A0A239FQI5</accession>
<keyword evidence="5" id="KW-1185">Reference proteome</keyword>